<gene>
    <name evidence="4" type="ORF">ACFFQA_16050</name>
</gene>
<evidence type="ECO:0000256" key="1">
    <source>
        <dbReference type="ARBA" id="ARBA00022741"/>
    </source>
</evidence>
<dbReference type="PANTHER" id="PTHR16305">
    <property type="entry name" value="TESTICULAR SOLUBLE ADENYLYL CYCLASE"/>
    <property type="match status" value="1"/>
</dbReference>
<dbReference type="SMART" id="SM00421">
    <property type="entry name" value="HTH_LUXR"/>
    <property type="match status" value="1"/>
</dbReference>
<dbReference type="InterPro" id="IPR027417">
    <property type="entry name" value="P-loop_NTPase"/>
</dbReference>
<evidence type="ECO:0000313" key="4">
    <source>
        <dbReference type="EMBL" id="MFB9905447.1"/>
    </source>
</evidence>
<dbReference type="InterPro" id="IPR000792">
    <property type="entry name" value="Tscrpt_reg_LuxR_C"/>
</dbReference>
<keyword evidence="2" id="KW-0067">ATP-binding</keyword>
<evidence type="ECO:0000256" key="2">
    <source>
        <dbReference type="ARBA" id="ARBA00022840"/>
    </source>
</evidence>
<dbReference type="Gene3D" id="3.40.50.300">
    <property type="entry name" value="P-loop containing nucleotide triphosphate hydrolases"/>
    <property type="match status" value="1"/>
</dbReference>
<dbReference type="InterPro" id="IPR011990">
    <property type="entry name" value="TPR-like_helical_dom_sf"/>
</dbReference>
<dbReference type="InterPro" id="IPR016032">
    <property type="entry name" value="Sig_transdc_resp-reg_C-effctor"/>
</dbReference>
<sequence>MSLAGRAAELAALDDVLAAARNRTGRALALLGDPGAGKSSLLAEAADRARPMRVLRATGAEPEAGLAFAALHQLLRPVAHLAEDLPGAQRDAVRGALGLAESRTDDRFLVSAAVLSLLVEAAEPDGLLCVVDDFQWFDRASADTLLFAARRLRTESVSLLIAARDTAEVRHALRGAEQLRVAGLDDRSAATLLVGSTPAVAAELTTLTKGNPLALSELAELLTPAQLSGAAPLPDPLPVGDVFGEQVARLPEDTRLVLLVAALEGLGDVGVVLRAATALGIGADALHAAEQAGLVAVDGAALRFRHPLIRSAVYTGAGSALRRRVHGALADAVGGDADRRARHLADAALGPDEAVASALAESAHRARERGGYADAAEALGRAAALTPEPGARARRLAEAAGAAWLGGRPGQAQSWLAAAQDLAADEDLKAELSQLRGRFELNSGDAAEAMRIFLDAAGDRVELLSDAAEAASYVGDTAVAIEVGRRAEALDDSYLRSMLVGTAALQAGDTERGTAVLRSALREPGDDAVSLLWASSAASHLGEVDAAADFATRAGRVARVSGMVGTLPVVLEFAATAERMNSRLTHSAALSEEALTLAREAGYTNSAAAHLANLAMVAAIQGREDECRAHANEALAIAIPHRVGLRVGVASYALGLLDLGLGRVEAAHERLTALTTAGPGAGHPIAVWGSTGDRVEAAVAAGDLDAARASVDFIERWSVNATTARARALVARCRALIENDAVPLYEQALTLLAADSGADYDRARTALLLGERLRRDRRVGEARRHLRAAAETFGRLGARPWEQRALGELRAAGESGQRAEPVALEQLTPQELRIARLVAEGVSNKDVAARLFLSPRTVEYHLYKVYPKLGVTTRTELARLLGQ</sequence>
<dbReference type="Gene3D" id="1.10.10.10">
    <property type="entry name" value="Winged helix-like DNA-binding domain superfamily/Winged helix DNA-binding domain"/>
    <property type="match status" value="1"/>
</dbReference>
<dbReference type="PROSITE" id="PS50043">
    <property type="entry name" value="HTH_LUXR_2"/>
    <property type="match status" value="1"/>
</dbReference>
<dbReference type="Gene3D" id="1.25.40.10">
    <property type="entry name" value="Tetratricopeptide repeat domain"/>
    <property type="match status" value="1"/>
</dbReference>
<dbReference type="PRINTS" id="PR00038">
    <property type="entry name" value="HTHLUXR"/>
</dbReference>
<dbReference type="Pfam" id="PF00196">
    <property type="entry name" value="GerE"/>
    <property type="match status" value="1"/>
</dbReference>
<organism evidence="4 5">
    <name type="scientific">Allokutzneria oryzae</name>
    <dbReference type="NCBI Taxonomy" id="1378989"/>
    <lineage>
        <taxon>Bacteria</taxon>
        <taxon>Bacillati</taxon>
        <taxon>Actinomycetota</taxon>
        <taxon>Actinomycetes</taxon>
        <taxon>Pseudonocardiales</taxon>
        <taxon>Pseudonocardiaceae</taxon>
        <taxon>Allokutzneria</taxon>
    </lineage>
</organism>
<dbReference type="SUPFAM" id="SSF46894">
    <property type="entry name" value="C-terminal effector domain of the bipartite response regulators"/>
    <property type="match status" value="1"/>
</dbReference>
<dbReference type="PANTHER" id="PTHR16305:SF35">
    <property type="entry name" value="TRANSCRIPTIONAL ACTIVATOR DOMAIN"/>
    <property type="match status" value="1"/>
</dbReference>
<dbReference type="InterPro" id="IPR036388">
    <property type="entry name" value="WH-like_DNA-bd_sf"/>
</dbReference>
<dbReference type="EMBL" id="JBHLZU010000012">
    <property type="protein sequence ID" value="MFB9905447.1"/>
    <property type="molecule type" value="Genomic_DNA"/>
</dbReference>
<proteinExistence type="predicted"/>
<dbReference type="CDD" id="cd06170">
    <property type="entry name" value="LuxR_C_like"/>
    <property type="match status" value="1"/>
</dbReference>
<dbReference type="SUPFAM" id="SSF52540">
    <property type="entry name" value="P-loop containing nucleoside triphosphate hydrolases"/>
    <property type="match status" value="1"/>
</dbReference>
<dbReference type="Pfam" id="PF13191">
    <property type="entry name" value="AAA_16"/>
    <property type="match status" value="1"/>
</dbReference>
<name>A0ABV5ZX26_9PSEU</name>
<reference evidence="4 5" key="1">
    <citation type="submission" date="2024-09" db="EMBL/GenBank/DDBJ databases">
        <authorList>
            <person name="Sun Q."/>
            <person name="Mori K."/>
        </authorList>
    </citation>
    <scope>NUCLEOTIDE SEQUENCE [LARGE SCALE GENOMIC DNA]</scope>
    <source>
        <strain evidence="4 5">TBRC 7907</strain>
    </source>
</reference>
<dbReference type="InterPro" id="IPR041664">
    <property type="entry name" value="AAA_16"/>
</dbReference>
<dbReference type="RefSeq" id="WP_377852748.1">
    <property type="nucleotide sequence ID" value="NZ_JBHLZU010000012.1"/>
</dbReference>
<feature type="domain" description="HTH luxR-type" evidence="3">
    <location>
        <begin position="820"/>
        <end position="883"/>
    </location>
</feature>
<evidence type="ECO:0000259" key="3">
    <source>
        <dbReference type="PROSITE" id="PS50043"/>
    </source>
</evidence>
<protein>
    <submittedName>
        <fullName evidence="4">AAA family ATPase</fullName>
    </submittedName>
</protein>
<accession>A0ABV5ZX26</accession>
<evidence type="ECO:0000313" key="5">
    <source>
        <dbReference type="Proteomes" id="UP001589693"/>
    </source>
</evidence>
<dbReference type="SUPFAM" id="SSF48452">
    <property type="entry name" value="TPR-like"/>
    <property type="match status" value="1"/>
</dbReference>
<comment type="caution">
    <text evidence="4">The sequence shown here is derived from an EMBL/GenBank/DDBJ whole genome shotgun (WGS) entry which is preliminary data.</text>
</comment>
<keyword evidence="1" id="KW-0547">Nucleotide-binding</keyword>
<keyword evidence="5" id="KW-1185">Reference proteome</keyword>
<dbReference type="Proteomes" id="UP001589693">
    <property type="component" value="Unassembled WGS sequence"/>
</dbReference>